<sequence>MREAELRSRLDAVLGEDYAPSWAATVALQGLDSRTLDEALRDRVPCKTIWRAVWEELGLPDRMR</sequence>
<gene>
    <name evidence="1" type="ORF">EII35_09915</name>
</gene>
<evidence type="ECO:0000313" key="1">
    <source>
        <dbReference type="EMBL" id="RRD49092.1"/>
    </source>
</evidence>
<protein>
    <submittedName>
        <fullName evidence="1">DUF3046 domain-containing protein</fullName>
    </submittedName>
</protein>
<accession>A0A3P1WR52</accession>
<dbReference type="Proteomes" id="UP000280935">
    <property type="component" value="Unassembled WGS sequence"/>
</dbReference>
<proteinExistence type="predicted"/>
<dbReference type="InterPro" id="IPR021408">
    <property type="entry name" value="DUF3046"/>
</dbReference>
<comment type="caution">
    <text evidence="1">The sequence shown here is derived from an EMBL/GenBank/DDBJ whole genome shotgun (WGS) entry which is preliminary data.</text>
</comment>
<evidence type="ECO:0000313" key="2">
    <source>
        <dbReference type="Proteomes" id="UP000280935"/>
    </source>
</evidence>
<dbReference type="Pfam" id="PF11248">
    <property type="entry name" value="DUF3046"/>
    <property type="match status" value="1"/>
</dbReference>
<name>A0A3P1WR52_9ACTN</name>
<dbReference type="OrthoDB" id="3215033at2"/>
<reference evidence="1 2" key="1">
    <citation type="submission" date="2018-11" db="EMBL/GenBank/DDBJ databases">
        <title>Genomes From Bacteria Associated with the Canine Oral Cavity: a Test Case for Automated Genome-Based Taxonomic Assignment.</title>
        <authorList>
            <person name="Coil D.A."/>
            <person name="Jospin G."/>
            <person name="Darling A.E."/>
            <person name="Wallis C."/>
            <person name="Davis I.J."/>
            <person name="Harris S."/>
            <person name="Eisen J.A."/>
            <person name="Holcombe L.J."/>
            <person name="O'Flynn C."/>
        </authorList>
    </citation>
    <scope>NUCLEOTIDE SEQUENCE [LARGE SCALE GENOMIC DNA]</scope>
    <source>
        <strain evidence="1 2">OH2822_COT-296</strain>
    </source>
</reference>
<dbReference type="RefSeq" id="WP_125228311.1">
    <property type="nucleotide sequence ID" value="NZ_RQYT01000023.1"/>
</dbReference>
<dbReference type="EMBL" id="RQYT01000023">
    <property type="protein sequence ID" value="RRD49092.1"/>
    <property type="molecule type" value="Genomic_DNA"/>
</dbReference>
<dbReference type="AlphaFoldDB" id="A0A3P1WR52"/>
<organism evidence="1 2">
    <name type="scientific">Arachnia propionica</name>
    <dbReference type="NCBI Taxonomy" id="1750"/>
    <lineage>
        <taxon>Bacteria</taxon>
        <taxon>Bacillati</taxon>
        <taxon>Actinomycetota</taxon>
        <taxon>Actinomycetes</taxon>
        <taxon>Propionibacteriales</taxon>
        <taxon>Propionibacteriaceae</taxon>
        <taxon>Arachnia</taxon>
    </lineage>
</organism>